<comment type="caution">
    <text evidence="2">The sequence shown here is derived from an EMBL/GenBank/DDBJ whole genome shotgun (WGS) entry which is preliminary data.</text>
</comment>
<dbReference type="EMBL" id="SPHZ02000001">
    <property type="protein sequence ID" value="KAF0932269.1"/>
    <property type="molecule type" value="Genomic_DNA"/>
</dbReference>
<evidence type="ECO:0000313" key="2">
    <source>
        <dbReference type="EMBL" id="KAF0932269.1"/>
    </source>
</evidence>
<feature type="compositionally biased region" description="Low complexity" evidence="1">
    <location>
        <begin position="73"/>
        <end position="87"/>
    </location>
</feature>
<accession>A0A6G1F608</accession>
<dbReference type="Proteomes" id="UP000479710">
    <property type="component" value="Unassembled WGS sequence"/>
</dbReference>
<organism evidence="2 3">
    <name type="scientific">Oryza meyeriana var. granulata</name>
    <dbReference type="NCBI Taxonomy" id="110450"/>
    <lineage>
        <taxon>Eukaryota</taxon>
        <taxon>Viridiplantae</taxon>
        <taxon>Streptophyta</taxon>
        <taxon>Embryophyta</taxon>
        <taxon>Tracheophyta</taxon>
        <taxon>Spermatophyta</taxon>
        <taxon>Magnoliopsida</taxon>
        <taxon>Liliopsida</taxon>
        <taxon>Poales</taxon>
        <taxon>Poaceae</taxon>
        <taxon>BOP clade</taxon>
        <taxon>Oryzoideae</taxon>
        <taxon>Oryzeae</taxon>
        <taxon>Oryzinae</taxon>
        <taxon>Oryza</taxon>
        <taxon>Oryza meyeriana</taxon>
    </lineage>
</organism>
<proteinExistence type="predicted"/>
<evidence type="ECO:0000256" key="1">
    <source>
        <dbReference type="SAM" id="MobiDB-lite"/>
    </source>
</evidence>
<dbReference type="AlphaFoldDB" id="A0A6G1F608"/>
<gene>
    <name evidence="2" type="ORF">E2562_009536</name>
</gene>
<sequence>MRLLHLDHRAPDGSFVALSCSGLIARSPSGSSTSAAVLLAAISTSLGQIPRTYSLDRKSSDQIDRRARSPELASPCGPCPSAAPSGSATALPAVISVVTVTIIPAAICI</sequence>
<keyword evidence="3" id="KW-1185">Reference proteome</keyword>
<protein>
    <submittedName>
        <fullName evidence="2">Uncharacterized protein</fullName>
    </submittedName>
</protein>
<feature type="region of interest" description="Disordered" evidence="1">
    <location>
        <begin position="56"/>
        <end position="87"/>
    </location>
</feature>
<reference evidence="2 3" key="1">
    <citation type="submission" date="2019-11" db="EMBL/GenBank/DDBJ databases">
        <title>Whole genome sequence of Oryza granulata.</title>
        <authorList>
            <person name="Li W."/>
        </authorList>
    </citation>
    <scope>NUCLEOTIDE SEQUENCE [LARGE SCALE GENOMIC DNA]</scope>
    <source>
        <strain evidence="3">cv. Menghai</strain>
        <tissue evidence="2">Leaf</tissue>
    </source>
</reference>
<feature type="compositionally biased region" description="Basic and acidic residues" evidence="1">
    <location>
        <begin position="56"/>
        <end position="69"/>
    </location>
</feature>
<name>A0A6G1F608_9ORYZ</name>
<evidence type="ECO:0000313" key="3">
    <source>
        <dbReference type="Proteomes" id="UP000479710"/>
    </source>
</evidence>